<evidence type="ECO:0000259" key="1">
    <source>
        <dbReference type="Pfam" id="PF01642"/>
    </source>
</evidence>
<dbReference type="EMBL" id="SSMQ01000043">
    <property type="protein sequence ID" value="TKD00930.1"/>
    <property type="molecule type" value="Genomic_DNA"/>
</dbReference>
<comment type="caution">
    <text evidence="2">The sequence shown here is derived from an EMBL/GenBank/DDBJ whole genome shotgun (WGS) entry which is preliminary data.</text>
</comment>
<gene>
    <name evidence="2" type="ORF">E8A74_32845</name>
</gene>
<feature type="domain" description="Methylmalonyl-CoA mutase alpha/beta chain catalytic" evidence="1">
    <location>
        <begin position="184"/>
        <end position="478"/>
    </location>
</feature>
<evidence type="ECO:0000313" key="3">
    <source>
        <dbReference type="Proteomes" id="UP000309215"/>
    </source>
</evidence>
<dbReference type="GO" id="GO:0005737">
    <property type="term" value="C:cytoplasm"/>
    <property type="evidence" value="ECO:0007669"/>
    <property type="project" value="TreeGrafter"/>
</dbReference>
<keyword evidence="3" id="KW-1185">Reference proteome</keyword>
<dbReference type="InterPro" id="IPR006099">
    <property type="entry name" value="MeMalonylCoA_mutase_a/b_cat"/>
</dbReference>
<evidence type="ECO:0000313" key="2">
    <source>
        <dbReference type="EMBL" id="TKD00930.1"/>
    </source>
</evidence>
<protein>
    <submittedName>
        <fullName evidence="2">Methylmalonyl-CoA mutase</fullName>
    </submittedName>
</protein>
<dbReference type="Gene3D" id="3.40.50.280">
    <property type="entry name" value="Cobalamin-binding domain"/>
    <property type="match status" value="1"/>
</dbReference>
<dbReference type="OrthoDB" id="9762378at2"/>
<dbReference type="GO" id="GO:0004494">
    <property type="term" value="F:methylmalonyl-CoA mutase activity"/>
    <property type="evidence" value="ECO:0007669"/>
    <property type="project" value="TreeGrafter"/>
</dbReference>
<dbReference type="Gene3D" id="3.20.20.240">
    <property type="entry name" value="Methylmalonyl-CoA mutase"/>
    <property type="match status" value="1"/>
</dbReference>
<organism evidence="2 3">
    <name type="scientific">Polyangium fumosum</name>
    <dbReference type="NCBI Taxonomy" id="889272"/>
    <lineage>
        <taxon>Bacteria</taxon>
        <taxon>Pseudomonadati</taxon>
        <taxon>Myxococcota</taxon>
        <taxon>Polyangia</taxon>
        <taxon>Polyangiales</taxon>
        <taxon>Polyangiaceae</taxon>
        <taxon>Polyangium</taxon>
    </lineage>
</organism>
<dbReference type="AlphaFoldDB" id="A0A4U1J2S9"/>
<dbReference type="InterPro" id="IPR016176">
    <property type="entry name" value="Cbl-dep_enz_cat"/>
</dbReference>
<dbReference type="GO" id="GO:0019678">
    <property type="term" value="P:propionate metabolic process, methylmalonyl pathway"/>
    <property type="evidence" value="ECO:0007669"/>
    <property type="project" value="TreeGrafter"/>
</dbReference>
<dbReference type="PANTHER" id="PTHR48101">
    <property type="entry name" value="METHYLMALONYL-COA MUTASE, MITOCHONDRIAL-RELATED"/>
    <property type="match status" value="1"/>
</dbReference>
<reference evidence="2 3" key="1">
    <citation type="submission" date="2019-04" db="EMBL/GenBank/DDBJ databases">
        <authorList>
            <person name="Li Y."/>
            <person name="Wang J."/>
        </authorList>
    </citation>
    <scope>NUCLEOTIDE SEQUENCE [LARGE SCALE GENOMIC DNA]</scope>
    <source>
        <strain evidence="2 3">DSM 14668</strain>
    </source>
</reference>
<name>A0A4U1J2S9_9BACT</name>
<dbReference type="PANTHER" id="PTHR48101:SF4">
    <property type="entry name" value="METHYLMALONYL-COA MUTASE, MITOCHONDRIAL"/>
    <property type="match status" value="1"/>
</dbReference>
<dbReference type="Pfam" id="PF01642">
    <property type="entry name" value="MM_CoA_mutase"/>
    <property type="match status" value="1"/>
</dbReference>
<proteinExistence type="predicted"/>
<accession>A0A4U1J2S9</accession>
<dbReference type="SUPFAM" id="SSF51703">
    <property type="entry name" value="Cobalamin (vitamin B12)-dependent enzymes"/>
    <property type="match status" value="1"/>
</dbReference>
<sequence length="598" mass="63341">MQGLHARAALACAVSGRRPVPAQHVKEEPAMEFPPVTVAAWRAQVEKELGGRSFESALVHEAMERILIAPLYTEAPAAARASGDPSAPPFRICMRQARGATAADLVADVEGCADALWLGLGDACGAALAPADFAQTFFVFDTEDVASMEAVERHVSALTPVAASRFALCMDPLASRARGAAPFATLAEELAALGRVAHFVEARAPGASAVLVSTLPYHDAGADAADEIAFALSTGARYLDVLLESGLSPEQAARQIAVQIAVGRDTFVELCKLRALRTCFRKLLAAVGAPSGPRTKVHAVCSSRTLTTRDPWVNMLRVTTQMFSAILGGADLVTPNAFDQAFGVPSALARRVARNTGLVLREESFLGKVADPAGGSYYFETLTDALAREAWQRFRALEREGGMTDALESGRLAARIEAVARNWRERIAKRKVPILGVSEFAHLDETQTRPVPSEEAPPRAAHALAAERDAAAFEALRARAEAAETPPEAVLVTLGSFAESRPRAGFAAGFFAAGGIRTRESTTDEPAPLVCLCGTDERYTTEAAERARALKAAGCKRVLVAGRPSRLDTSLREAGVDGFIFLGCDAVTVLSELLGVLS</sequence>
<dbReference type="GO" id="GO:0031419">
    <property type="term" value="F:cobalamin binding"/>
    <property type="evidence" value="ECO:0007669"/>
    <property type="project" value="InterPro"/>
</dbReference>
<dbReference type="Proteomes" id="UP000309215">
    <property type="component" value="Unassembled WGS sequence"/>
</dbReference>